<dbReference type="NCBIfam" id="NF002730">
    <property type="entry name" value="PRK02628.1"/>
    <property type="match status" value="1"/>
</dbReference>
<dbReference type="GO" id="GO:0009435">
    <property type="term" value="P:NAD+ biosynthetic process"/>
    <property type="evidence" value="ECO:0007669"/>
    <property type="project" value="UniProtKB-UniRule"/>
</dbReference>
<keyword evidence="12" id="KW-1185">Reference proteome</keyword>
<reference evidence="11 12" key="2">
    <citation type="submission" date="2011-10" db="EMBL/GenBank/DDBJ databases">
        <title>Draft genome sequence of Candidatus Burkholderia kirkii.</title>
        <authorList>
            <person name="Carlier A.L."/>
            <person name="Eberl L."/>
        </authorList>
    </citation>
    <scope>NUCLEOTIDE SEQUENCE [LARGE SCALE GENOMIC DNA]</scope>
    <source>
        <strain evidence="11 12">UZHbot1</strain>
    </source>
</reference>
<evidence type="ECO:0000256" key="2">
    <source>
        <dbReference type="ARBA" id="ARBA00007145"/>
    </source>
</evidence>
<feature type="region of interest" description="Disordered" evidence="9">
    <location>
        <begin position="1019"/>
        <end position="1038"/>
    </location>
</feature>
<comment type="pathway">
    <text evidence="1 7">Cofactor biosynthesis; NAD(+) biosynthesis; NAD(+) from deamido-NAD(+) (L-Gln route): step 1/1.</text>
</comment>
<evidence type="ECO:0000256" key="4">
    <source>
        <dbReference type="ARBA" id="ARBA00022741"/>
    </source>
</evidence>
<feature type="binding site" evidence="7">
    <location>
        <begin position="739"/>
        <end position="746"/>
    </location>
    <ligand>
        <name>ATP</name>
        <dbReference type="ChEBI" id="CHEBI:30616"/>
    </ligand>
</feature>
<dbReference type="InterPro" id="IPR022310">
    <property type="entry name" value="NAD/GMP_synthase"/>
</dbReference>
<evidence type="ECO:0000313" key="12">
    <source>
        <dbReference type="Proteomes" id="UP000003511"/>
    </source>
</evidence>
<dbReference type="PANTHER" id="PTHR47017:SF1">
    <property type="entry name" value="ACYL-COA"/>
    <property type="match status" value="1"/>
</dbReference>
<dbReference type="PANTHER" id="PTHR47017">
    <property type="entry name" value="ACYL-COA"/>
    <property type="match status" value="1"/>
</dbReference>
<keyword evidence="5 7" id="KW-0067">ATP-binding</keyword>
<dbReference type="SUPFAM" id="SSF56317">
    <property type="entry name" value="Carbon-nitrogen hydrolase"/>
    <property type="match status" value="1"/>
</dbReference>
<dbReference type="AlphaFoldDB" id="G4MDG7"/>
<dbReference type="Pfam" id="PF02540">
    <property type="entry name" value="NAD_synthase"/>
    <property type="match status" value="1"/>
</dbReference>
<dbReference type="BioCyc" id="CBUR1055526:G10QW-817-MONOMER"/>
<dbReference type="InterPro" id="IPR007434">
    <property type="entry name" value="FemAB-like"/>
</dbReference>
<feature type="binding site" evidence="7">
    <location>
        <position position="858"/>
    </location>
    <ligand>
        <name>deamido-NAD(+)</name>
        <dbReference type="ChEBI" id="CHEBI:58437"/>
        <note>ligand shared between two neighboring subunits</note>
    </ligand>
</feature>
<dbReference type="CDD" id="cd07570">
    <property type="entry name" value="GAT_Gln-NAD-synth"/>
    <property type="match status" value="1"/>
</dbReference>
<dbReference type="UniPathway" id="UPA00253">
    <property type="reaction ID" value="UER00334"/>
</dbReference>
<dbReference type="NCBIfam" id="TIGR00552">
    <property type="entry name" value="nadE"/>
    <property type="match status" value="1"/>
</dbReference>
<evidence type="ECO:0000256" key="3">
    <source>
        <dbReference type="ARBA" id="ARBA00022598"/>
    </source>
</evidence>
<dbReference type="InterPro" id="IPR041856">
    <property type="entry name" value="NAD+_synth_C"/>
</dbReference>
<evidence type="ECO:0000256" key="6">
    <source>
        <dbReference type="ARBA" id="ARBA00023027"/>
    </source>
</evidence>
<dbReference type="Pfam" id="PF04339">
    <property type="entry name" value="FemAB_like"/>
    <property type="match status" value="1"/>
</dbReference>
<dbReference type="GO" id="GO:0008795">
    <property type="term" value="F:NAD+ synthase activity"/>
    <property type="evidence" value="ECO:0007669"/>
    <property type="project" value="UniProtKB-UniRule"/>
</dbReference>
<dbReference type="Gene3D" id="1.10.10.1140">
    <property type="entry name" value="Glutamine-dependent NAD+ synthetase, C-terminal domain"/>
    <property type="match status" value="1"/>
</dbReference>
<feature type="binding site" evidence="7">
    <location>
        <begin position="863"/>
        <end position="866"/>
    </location>
    <ligand>
        <name>deamido-NAD(+)</name>
        <dbReference type="ChEBI" id="CHEBI:58437"/>
        <note>ligand shared between two neighboring subunits</note>
    </ligand>
</feature>
<dbReference type="GO" id="GO:0003952">
    <property type="term" value="F:NAD+ synthase (glutamine-hydrolyzing) activity"/>
    <property type="evidence" value="ECO:0007669"/>
    <property type="project" value="UniProtKB-EC"/>
</dbReference>
<comment type="function">
    <text evidence="7">Catalyzes the ATP-dependent amidation of deamido-NAD to form NAD. Uses L-glutamine as a nitrogen source.</text>
</comment>
<dbReference type="FunFam" id="3.40.50.620:FF:000155">
    <property type="entry name" value="Glutamine-dependent NAD(+) synthetase"/>
    <property type="match status" value="1"/>
</dbReference>
<accession>G4MDG7</accession>
<dbReference type="GO" id="GO:0004359">
    <property type="term" value="F:glutaminase activity"/>
    <property type="evidence" value="ECO:0007669"/>
    <property type="project" value="InterPro"/>
</dbReference>
<dbReference type="InterPro" id="IPR016181">
    <property type="entry name" value="Acyl_CoA_acyltransferase"/>
</dbReference>
<dbReference type="STRING" id="1055526.BKIR_c43_2112"/>
<evidence type="ECO:0000256" key="5">
    <source>
        <dbReference type="ARBA" id="ARBA00022840"/>
    </source>
</evidence>
<organism evidence="11 12">
    <name type="scientific">Candidatus Paraburkholderia kirkii UZHbot1</name>
    <dbReference type="NCBI Taxonomy" id="1055526"/>
    <lineage>
        <taxon>Bacteria</taxon>
        <taxon>Pseudomonadati</taxon>
        <taxon>Pseudomonadota</taxon>
        <taxon>Betaproteobacteria</taxon>
        <taxon>Burkholderiales</taxon>
        <taxon>Burkholderiaceae</taxon>
        <taxon>Paraburkholderia</taxon>
    </lineage>
</organism>
<feature type="binding site" evidence="7">
    <location>
        <position position="1009"/>
    </location>
    <ligand>
        <name>deamido-NAD(+)</name>
        <dbReference type="ChEBI" id="CHEBI:58437"/>
        <note>ligand shared between two neighboring subunits</note>
    </ligand>
</feature>
<evidence type="ECO:0000256" key="9">
    <source>
        <dbReference type="SAM" id="MobiDB-lite"/>
    </source>
</evidence>
<dbReference type="CDD" id="cd00553">
    <property type="entry name" value="NAD_synthase"/>
    <property type="match status" value="1"/>
</dbReference>
<dbReference type="EC" id="6.3.5.1" evidence="7"/>
<feature type="binding site" evidence="7">
    <location>
        <position position="575"/>
    </location>
    <ligand>
        <name>L-glutamine</name>
        <dbReference type="ChEBI" id="CHEBI:58359"/>
    </ligand>
</feature>
<sequence length="1053" mass="117567">MKRTGWRAYHLILRHGGDFAGAMPLYLKSHSRGEYVFDHAWADAFERHGLRYYPKALSAVPFSPVTRPRLIAAHHEDRVLLARGVIELTRRLELSSLHVLFPHAQNLEALTDAGYMLREGVQFHWENLPGEGYAGFDAFLATMSHDKRKKVKQDRRRVREAGVTYEWLRGAQIDRDALDFFYECYENTYREHWNAPYLSREFFGRIHADAPDSMLLVIAREDGERLACALNMIGGETTMYGRYWGTREFISGLHFETCDMQGIEYCIEHKLARFEGGAQGVHKMSRGLLPTPTWSAHWIADQRFAHAIAESLDAERKRWIITSRSSKRIRPSAKSRKTACDNRRSLSSPIFVPIHTASLPPHRAHTMSTMSRNFFNLYSHDFARVAVGVPACKVADPTFNAAQTIELAKQAAARSAVLVAFPELGISAYTCDDLFHQRALLDACEDALQDILHASKGLDIVMIVGAPVRAEHKLFNCAIVIANGRIRGVVPKSYLPNYGEFYEARQFSPADAAAASTLSLCGQDVPFGASLLFRVKDLPLFRFHVEICEDVWVPIPPSSFAALAGATVLVNLSASNIVVGKSGYRHQLVGQQSARCIAAYLYTSAGNGESSTDLSWDGQGLIYENGELLAESERFSGESHLIFTDVDLERLSRERMRQTTFGRSAHRHADEVAQFDVIEFPLPIPADAKLPLERRVARFPYVPADPTRRDERCNEVYKIQVQALLQRLQSSGISKVVIGISGGLDSTHALLVCAKAMDRLGLPRANILAYTMPGFATSERTLRQARELMEVIGCTAGEIDIRPSCAQMLTDIGHPHSSGTEQYDITYENVQAGERTSHLFRLANFNDAIVIGTGDLSELALGWCTYGVGDHMSHYNVNASVPKTLITHLVRWVAESGQIGSSGTDVLENILSTDISPELIPGKTNGAVEQKTESVIGPYELQDFSLYYTLRFGFAPTKVAFLAHHAWRSRDAGEWAEGPSVARNQYGLADIRKNLRIFLDRFFRTSQFKRSCIPNAPKVGSGGSLSPRGDWRTPSDSQATVWLKDLERVPEKE</sequence>
<dbReference type="HAMAP" id="MF_02090">
    <property type="entry name" value="NadE_glutamine_dep"/>
    <property type="match status" value="1"/>
</dbReference>
<dbReference type="Gene3D" id="3.40.630.30">
    <property type="match status" value="1"/>
</dbReference>
<dbReference type="SUPFAM" id="SSF55729">
    <property type="entry name" value="Acyl-CoA N-acyltransferases (Nat)"/>
    <property type="match status" value="1"/>
</dbReference>
<dbReference type="InterPro" id="IPR014445">
    <property type="entry name" value="Gln-dep_NAD_synthase"/>
</dbReference>
<dbReference type="InterPro" id="IPR036526">
    <property type="entry name" value="C-N_Hydrolase_sf"/>
</dbReference>
<keyword evidence="11" id="KW-0315">Glutamine amidotransferase</keyword>
<keyword evidence="11" id="KW-0808">Transferase</keyword>
<evidence type="ECO:0000256" key="1">
    <source>
        <dbReference type="ARBA" id="ARBA00005188"/>
    </source>
</evidence>
<gene>
    <name evidence="7" type="primary">nadE</name>
    <name evidence="11" type="ORF">BKIR_c43_2112</name>
</gene>
<evidence type="ECO:0000259" key="10">
    <source>
        <dbReference type="PROSITE" id="PS50263"/>
    </source>
</evidence>
<dbReference type="InterPro" id="IPR003694">
    <property type="entry name" value="NAD_synthase"/>
</dbReference>
<feature type="binding site" evidence="7">
    <location>
        <position position="853"/>
    </location>
    <ligand>
        <name>ATP</name>
        <dbReference type="ChEBI" id="CHEBI:30616"/>
    </ligand>
</feature>
<feature type="domain" description="CN hydrolase" evidence="10">
    <location>
        <begin position="383"/>
        <end position="648"/>
    </location>
</feature>
<feature type="binding site" evidence="7">
    <location>
        <position position="829"/>
    </location>
    <ligand>
        <name>deamido-NAD(+)</name>
        <dbReference type="ChEBI" id="CHEBI:58437"/>
        <note>ligand shared between two neighboring subunits</note>
    </ligand>
</feature>
<dbReference type="InterPro" id="IPR003010">
    <property type="entry name" value="C-N_Hydrolase"/>
</dbReference>
<feature type="active site" description="Proton acceptor; for glutaminase activity" evidence="7">
    <location>
        <position position="423"/>
    </location>
</feature>
<dbReference type="GO" id="GO:0016740">
    <property type="term" value="F:transferase activity"/>
    <property type="evidence" value="ECO:0007669"/>
    <property type="project" value="UniProtKB-KW"/>
</dbReference>
<feature type="binding site" evidence="7">
    <location>
        <position position="498"/>
    </location>
    <ligand>
        <name>L-glutamine</name>
        <dbReference type="ChEBI" id="CHEBI:58359"/>
    </ligand>
</feature>
<evidence type="ECO:0000256" key="8">
    <source>
        <dbReference type="RuleBase" id="RU003811"/>
    </source>
</evidence>
<comment type="similarity">
    <text evidence="8">Belongs to the NAD synthetase family.</text>
</comment>
<feature type="binding site" evidence="7">
    <location>
        <position position="581"/>
    </location>
    <ligand>
        <name>L-glutamine</name>
        <dbReference type="ChEBI" id="CHEBI:58359"/>
    </ligand>
</feature>
<comment type="catalytic activity">
    <reaction evidence="7">
        <text>deamido-NAD(+) + L-glutamine + ATP + H2O = L-glutamate + AMP + diphosphate + NAD(+) + H(+)</text>
        <dbReference type="Rhea" id="RHEA:24384"/>
        <dbReference type="ChEBI" id="CHEBI:15377"/>
        <dbReference type="ChEBI" id="CHEBI:15378"/>
        <dbReference type="ChEBI" id="CHEBI:29985"/>
        <dbReference type="ChEBI" id="CHEBI:30616"/>
        <dbReference type="ChEBI" id="CHEBI:33019"/>
        <dbReference type="ChEBI" id="CHEBI:57540"/>
        <dbReference type="ChEBI" id="CHEBI:58359"/>
        <dbReference type="ChEBI" id="CHEBI:58437"/>
        <dbReference type="ChEBI" id="CHEBI:456215"/>
        <dbReference type="EC" id="6.3.5.1"/>
    </reaction>
</comment>
<dbReference type="EMBL" id="CAFE01000206">
    <property type="protein sequence ID" value="CCD39196.1"/>
    <property type="molecule type" value="Genomic_DNA"/>
</dbReference>
<dbReference type="GO" id="GO:0005737">
    <property type="term" value="C:cytoplasm"/>
    <property type="evidence" value="ECO:0007669"/>
    <property type="project" value="InterPro"/>
</dbReference>
<keyword evidence="6 7" id="KW-0520">NAD</keyword>
<dbReference type="GO" id="GO:0005524">
    <property type="term" value="F:ATP binding"/>
    <property type="evidence" value="ECO:0007669"/>
    <property type="project" value="UniProtKB-UniRule"/>
</dbReference>
<proteinExistence type="inferred from homology"/>
<evidence type="ECO:0000313" key="11">
    <source>
        <dbReference type="EMBL" id="CCD39196.1"/>
    </source>
</evidence>
<dbReference type="InterPro" id="IPR014729">
    <property type="entry name" value="Rossmann-like_a/b/a_fold"/>
</dbReference>
<name>G4MDG7_9BURK</name>
<dbReference type="SUPFAM" id="SSF52402">
    <property type="entry name" value="Adenine nucleotide alpha hydrolases-like"/>
    <property type="match status" value="1"/>
</dbReference>
<reference evidence="11 12" key="1">
    <citation type="submission" date="2011-09" db="EMBL/GenBank/DDBJ databases">
        <authorList>
            <person name="Carlier A."/>
        </authorList>
    </citation>
    <scope>NUCLEOTIDE SEQUENCE [LARGE SCALE GENOMIC DNA]</scope>
    <source>
        <strain evidence="11 12">UZHbot1</strain>
    </source>
</reference>
<keyword evidence="4 7" id="KW-0547">Nucleotide-binding</keyword>
<dbReference type="Pfam" id="PF00795">
    <property type="entry name" value="CN_hydrolase"/>
    <property type="match status" value="1"/>
</dbReference>
<dbReference type="Gene3D" id="3.40.50.620">
    <property type="entry name" value="HUPs"/>
    <property type="match status" value="1"/>
</dbReference>
<keyword evidence="3 7" id="KW-0436">Ligase</keyword>
<dbReference type="HOGENOM" id="CLU_290476_0_0_4"/>
<dbReference type="Proteomes" id="UP000003511">
    <property type="component" value="Unassembled WGS sequence"/>
</dbReference>
<feature type="active site" description="Nucleophile; for glutaminase activity" evidence="7">
    <location>
        <position position="548"/>
    </location>
</feature>
<dbReference type="PROSITE" id="PS50263">
    <property type="entry name" value="CN_HYDROLASE"/>
    <property type="match status" value="1"/>
</dbReference>
<feature type="active site" description="For glutaminase activity" evidence="7">
    <location>
        <position position="492"/>
    </location>
</feature>
<comment type="caution">
    <text evidence="11">The sequence shown here is derived from an EMBL/GenBank/DDBJ whole genome shotgun (WGS) entry which is preliminary data.</text>
</comment>
<dbReference type="FunFam" id="1.10.10.1140:FF:000001">
    <property type="entry name" value="Glutamine-dependent NAD(+) synthetase"/>
    <property type="match status" value="1"/>
</dbReference>
<evidence type="ECO:0000256" key="7">
    <source>
        <dbReference type="HAMAP-Rule" id="MF_02090"/>
    </source>
</evidence>
<protein>
    <recommendedName>
        <fullName evidence="7">Glutamine-dependent NAD(+) synthetase</fullName>
        <ecNumber evidence="7">6.3.5.1</ecNumber>
    </recommendedName>
    <alternativeName>
        <fullName evidence="7">NAD(+) synthase [glutamine-hydrolyzing]</fullName>
    </alternativeName>
</protein>
<dbReference type="Gene3D" id="3.60.110.10">
    <property type="entry name" value="Carbon-nitrogen hydrolase"/>
    <property type="match status" value="1"/>
</dbReference>
<comment type="similarity">
    <text evidence="2 7">In the C-terminal section; belongs to the NAD synthetase family.</text>
</comment>